<feature type="compositionally biased region" description="Basic and acidic residues" evidence="3">
    <location>
        <begin position="520"/>
        <end position="535"/>
    </location>
</feature>
<keyword evidence="1" id="KW-0862">Zinc</keyword>
<feature type="region of interest" description="Disordered" evidence="3">
    <location>
        <begin position="516"/>
        <end position="546"/>
    </location>
</feature>
<dbReference type="SMART" id="SM00355">
    <property type="entry name" value="ZnF_C2H2"/>
    <property type="match status" value="3"/>
</dbReference>
<dbReference type="Gene3D" id="3.30.160.60">
    <property type="entry name" value="Classic Zinc Finger"/>
    <property type="match status" value="1"/>
</dbReference>
<name>A0AAD9Z698_9LECA</name>
<dbReference type="PROSITE" id="PS00028">
    <property type="entry name" value="ZINC_FINGER_C2H2_1"/>
    <property type="match status" value="1"/>
</dbReference>
<dbReference type="AlphaFoldDB" id="A0AAD9Z698"/>
<dbReference type="InterPro" id="IPR039970">
    <property type="entry name" value="TF_Grauzone"/>
</dbReference>
<keyword evidence="1" id="KW-0479">Metal-binding</keyword>
<feature type="compositionally biased region" description="Acidic residues" evidence="3">
    <location>
        <begin position="719"/>
        <end position="730"/>
    </location>
</feature>
<comment type="caution">
    <text evidence="5">The sequence shown here is derived from an EMBL/GenBank/DDBJ whole genome shotgun (WGS) entry which is preliminary data.</text>
</comment>
<feature type="coiled-coil region" evidence="2">
    <location>
        <begin position="136"/>
        <end position="163"/>
    </location>
</feature>
<dbReference type="InterPro" id="IPR013087">
    <property type="entry name" value="Znf_C2H2_type"/>
</dbReference>
<dbReference type="PROSITE" id="PS50157">
    <property type="entry name" value="ZINC_FINGER_C2H2_2"/>
    <property type="match status" value="1"/>
</dbReference>
<feature type="region of interest" description="Disordered" evidence="3">
    <location>
        <begin position="708"/>
        <end position="730"/>
    </location>
</feature>
<evidence type="ECO:0000256" key="1">
    <source>
        <dbReference type="PROSITE-ProRule" id="PRU00042"/>
    </source>
</evidence>
<evidence type="ECO:0000313" key="6">
    <source>
        <dbReference type="Proteomes" id="UP001276659"/>
    </source>
</evidence>
<evidence type="ECO:0000256" key="2">
    <source>
        <dbReference type="SAM" id="Coils"/>
    </source>
</evidence>
<keyword evidence="6" id="KW-1185">Reference proteome</keyword>
<evidence type="ECO:0000313" key="5">
    <source>
        <dbReference type="EMBL" id="KAK3172340.1"/>
    </source>
</evidence>
<keyword evidence="2" id="KW-0175">Coiled coil</keyword>
<accession>A0AAD9Z698</accession>
<dbReference type="Proteomes" id="UP001276659">
    <property type="component" value="Unassembled WGS sequence"/>
</dbReference>
<dbReference type="PANTHER" id="PTHR23225">
    <property type="entry name" value="ZINC FINGER PROTEIN"/>
    <property type="match status" value="1"/>
</dbReference>
<feature type="region of interest" description="Disordered" evidence="3">
    <location>
        <begin position="463"/>
        <end position="500"/>
    </location>
</feature>
<keyword evidence="1" id="KW-0863">Zinc-finger</keyword>
<dbReference type="GO" id="GO:0008270">
    <property type="term" value="F:zinc ion binding"/>
    <property type="evidence" value="ECO:0007669"/>
    <property type="project" value="UniProtKB-KW"/>
</dbReference>
<sequence length="730" mass="82188">MSASAGPDDSAELQQYSAFHQTIQRFCEKERSRNTLMPKEFLNSFLAYLDHVITSEAENTSFGQAQMLRRRRTILNIKRRPDGNLNFGDFMMQTHYMSKAEMHLYQGYDNCEVAYQICSDVAIVIETLAKYIQTTSRFSERDISDLKNRVADLENDVNVALGLKQDVAKSNPNWEYIKPKLPVGDGIRTLLTCVMVASRKLQTSSEPSRRLASMLDVLIRDLENLVRNLTGRKLDRTMITEIELKIWSQEEQFNNLISKSGEEGTHKNRVAGDLLMPLLLGIGRTISEVLSLLGLNSSFRVPAEESPAPRERVARTATRAIKIAKAYSPTSSSSTSTGMASLMPCTHCAMSFPSDSTLKKHVLATHTRPFVCTFHAYGCESTVGSKNEWKRHINVQHMRSETWRCDIGTCALQNCAFQPPPPPLPMPVPAPPPAHIPIVENGIASATRKRKSGVGRISEILEPSNTVPKQEPESDAEMEWSPRKGRKRSKTEYEKTEEPATTVLRETKTDPIYGWAAVNKPDDRRGSRKNSRIEDGAVNIAPKPDLDAEYKPTKQEVQMPQVPPYMPQHEVPLPSASSSIHPELPEPSYHEFDRKDLFTQHLKRMHAPPSSASASEKSAFNDAIETVQARCHVRLRELPTNTICPFCPDHPTFKKWEDRLEHVGKHLEKQDIDLTGEIEDTALRNWMIGQGFLERGEGGWRLCELSRKKKRGEKANTGAEEEGADGEDDE</sequence>
<reference evidence="5" key="1">
    <citation type="submission" date="2022-11" db="EMBL/GenBank/DDBJ databases">
        <title>Chromosomal genome sequence assembly and mating type (MAT) locus characterization of the leprose asexual lichenized fungus Lepraria neglecta (Nyl.) Erichsen.</title>
        <authorList>
            <person name="Allen J.L."/>
            <person name="Pfeffer B."/>
        </authorList>
    </citation>
    <scope>NUCLEOTIDE SEQUENCE</scope>
    <source>
        <strain evidence="5">Allen 5258</strain>
    </source>
</reference>
<organism evidence="5 6">
    <name type="scientific">Lepraria neglecta</name>
    <dbReference type="NCBI Taxonomy" id="209136"/>
    <lineage>
        <taxon>Eukaryota</taxon>
        <taxon>Fungi</taxon>
        <taxon>Dikarya</taxon>
        <taxon>Ascomycota</taxon>
        <taxon>Pezizomycotina</taxon>
        <taxon>Lecanoromycetes</taxon>
        <taxon>OSLEUM clade</taxon>
        <taxon>Lecanoromycetidae</taxon>
        <taxon>Lecanorales</taxon>
        <taxon>Lecanorineae</taxon>
        <taxon>Stereocaulaceae</taxon>
        <taxon>Lepraria</taxon>
    </lineage>
</organism>
<dbReference type="GO" id="GO:0003700">
    <property type="term" value="F:DNA-binding transcription factor activity"/>
    <property type="evidence" value="ECO:0007669"/>
    <property type="project" value="InterPro"/>
</dbReference>
<evidence type="ECO:0000256" key="3">
    <source>
        <dbReference type="SAM" id="MobiDB-lite"/>
    </source>
</evidence>
<dbReference type="EMBL" id="JASNWA010000007">
    <property type="protein sequence ID" value="KAK3172340.1"/>
    <property type="molecule type" value="Genomic_DNA"/>
</dbReference>
<dbReference type="PANTHER" id="PTHR23225:SF2">
    <property type="entry name" value="AT09679P-RELATED"/>
    <property type="match status" value="1"/>
</dbReference>
<protein>
    <recommendedName>
        <fullName evidence="4">C2H2-type domain-containing protein</fullName>
    </recommendedName>
</protein>
<evidence type="ECO:0000259" key="4">
    <source>
        <dbReference type="PROSITE" id="PS50157"/>
    </source>
</evidence>
<gene>
    <name evidence="5" type="ORF">OEA41_005661</name>
</gene>
<feature type="domain" description="C2H2-type" evidence="4">
    <location>
        <begin position="343"/>
        <end position="367"/>
    </location>
</feature>
<proteinExistence type="predicted"/>